<dbReference type="InterPro" id="IPR003607">
    <property type="entry name" value="HD/PDEase_dom"/>
</dbReference>
<dbReference type="InterPro" id="IPR011624">
    <property type="entry name" value="Metal-dep_PHydrolase_7TM_extra"/>
</dbReference>
<dbReference type="EMBL" id="ABXU01000031">
    <property type="protein sequence ID" value="EEB33748.1"/>
    <property type="molecule type" value="Genomic_DNA"/>
</dbReference>
<feature type="transmembrane region" description="Helical" evidence="2">
    <location>
        <begin position="416"/>
        <end position="438"/>
    </location>
</feature>
<feature type="transmembrane region" description="Helical" evidence="2">
    <location>
        <begin position="352"/>
        <end position="374"/>
    </location>
</feature>
<accession>B6WTE2</accession>
<protein>
    <submittedName>
        <fullName evidence="4">HDIG domain protein</fullName>
    </submittedName>
</protein>
<keyword evidence="2" id="KW-0472">Membrane</keyword>
<dbReference type="Proteomes" id="UP000003676">
    <property type="component" value="Unassembled WGS sequence"/>
</dbReference>
<dbReference type="RefSeq" id="WP_006005992.1">
    <property type="nucleotide sequence ID" value="NZ_DS996355.1"/>
</dbReference>
<feature type="transmembrane region" description="Helical" evidence="2">
    <location>
        <begin position="386"/>
        <end position="410"/>
    </location>
</feature>
<dbReference type="SMART" id="SM00471">
    <property type="entry name" value="HDc"/>
    <property type="match status" value="1"/>
</dbReference>
<comment type="caution">
    <text evidence="4">The sequence shown here is derived from an EMBL/GenBank/DDBJ whole genome shotgun (WGS) entry which is preliminary data.</text>
</comment>
<dbReference type="AlphaFoldDB" id="B6WTE2"/>
<dbReference type="STRING" id="901.DESPIGER_0654"/>
<dbReference type="NCBIfam" id="TIGR00277">
    <property type="entry name" value="HDIG"/>
    <property type="match status" value="1"/>
</dbReference>
<dbReference type="Pfam" id="PF07697">
    <property type="entry name" value="7TMR-HDED"/>
    <property type="match status" value="1"/>
</dbReference>
<gene>
    <name evidence="4" type="ORF">DESPIG_01348</name>
</gene>
<dbReference type="Pfam" id="PF07698">
    <property type="entry name" value="7TM-7TMR_HD"/>
    <property type="match status" value="1"/>
</dbReference>
<sequence length="859" mass="94383">MVALWQTLRTRHHCGRGLLVLVLTLLFLSLLAGANLTPESRVYVAGQVADSDVIADRDILVEDVQASKARQRQVLLLQPSVYDLSMQPYEMFQNRILGILHHLNVMADHKGLQSLKPVPEEAAPAAPEPAETAPTVGQAGEAPVAPVPAAPVAVAQRPLPRADEDLADLPRGEASVRRLVEELTPRVAEEVLPQLALPEVQQYLLKTLMPLIRDRLAEGLVGDIRSARAGRAGVVIRNLDNGSELLRPEVTTLPDVQSFLAEISSLLRQEDTLNAHSRRAINILLSATVPASLTLNRETTQRRGEAVVANVEPVFYQIQKGELVVRKGDRVSREQQLKLQTLYKSAADPVRWGVVLGAFLFSLILSIGFFVAPSGKPGTPLRCKDMLLISLVLFLFSVGAKGAFCLATRFDSLTLMANYAVAFPIAGGVGLVAMVFAARRYCTMSLLLCFFAMLMFQADYTFFLYHFLGGMLATWLVTNAQTRQDVVWSIIPLTVGQALIWLGMALLAQISPNEFPMQLGAVAINSLLSLILLFAVSPVLELAFGYSTRFRLMELMSLEHPLMQELMVTIPGTYHHSLVVANMVEAGAKAIGANSLLCKVAALYHDAGKLTYPEYFIENQFGGPNKHDKLAPSMSALIITSHVKKGTELAERYKLGQEIIDIIRQHHGTRVIRYFYQKAINLGERPRESDFSYPGPRPQTKEAAILMLADSVEASSRTLTDPTPARIRTHIDTIIKGIFSEGQLDESELTFKDLHYLSENFQRILTGIFHQRIAYPPAKSEGKQEGKAPEAKNGDARPAESKAEAKGHENAPAAKEAEEKSENSHSGHHHGRVHDAAAIEAAEKLEAEQLARIEQAGRE</sequence>
<feature type="region of interest" description="Disordered" evidence="1">
    <location>
        <begin position="118"/>
        <end position="143"/>
    </location>
</feature>
<keyword evidence="2" id="KW-1133">Transmembrane helix</keyword>
<dbReference type="InterPro" id="IPR006674">
    <property type="entry name" value="HD_domain"/>
</dbReference>
<organism evidence="4 5">
    <name type="scientific">Desulfovibrio piger ATCC 29098</name>
    <dbReference type="NCBI Taxonomy" id="411464"/>
    <lineage>
        <taxon>Bacteria</taxon>
        <taxon>Pseudomonadati</taxon>
        <taxon>Thermodesulfobacteriota</taxon>
        <taxon>Desulfovibrionia</taxon>
        <taxon>Desulfovibrionales</taxon>
        <taxon>Desulfovibrionaceae</taxon>
        <taxon>Desulfovibrio</taxon>
    </lineage>
</organism>
<reference evidence="4 5" key="1">
    <citation type="submission" date="2008-10" db="EMBL/GenBank/DDBJ databases">
        <title>Draft genome sequence of Desulvovibrio piger (ATCC 29098).</title>
        <authorList>
            <person name="Sudarsanam P."/>
            <person name="Ley R."/>
            <person name="Guruge J."/>
            <person name="Turnbaugh P.J."/>
            <person name="Mahowald M."/>
            <person name="Liep D."/>
            <person name="Gordon J."/>
        </authorList>
    </citation>
    <scope>NUCLEOTIDE SEQUENCE [LARGE SCALE GENOMIC DNA]</scope>
    <source>
        <strain evidence="4 5">ATCC 29098</strain>
    </source>
</reference>
<dbReference type="PANTHER" id="PTHR36442">
    <property type="entry name" value="CYCLIC-DI-AMP PHOSPHODIESTERASE PGPH"/>
    <property type="match status" value="1"/>
</dbReference>
<feature type="compositionally biased region" description="Basic and acidic residues" evidence="1">
    <location>
        <begin position="780"/>
        <end position="825"/>
    </location>
</feature>
<dbReference type="CDD" id="cd00077">
    <property type="entry name" value="HDc"/>
    <property type="match status" value="1"/>
</dbReference>
<dbReference type="InterPro" id="IPR052722">
    <property type="entry name" value="PgpH_phosphodiesterase"/>
</dbReference>
<evidence type="ECO:0000256" key="2">
    <source>
        <dbReference type="SAM" id="Phobius"/>
    </source>
</evidence>
<dbReference type="PANTHER" id="PTHR36442:SF1">
    <property type="entry name" value="CYCLIC-DI-AMP PHOSPHODIESTERASE PGPH"/>
    <property type="match status" value="1"/>
</dbReference>
<dbReference type="Pfam" id="PF01966">
    <property type="entry name" value="HD"/>
    <property type="match status" value="1"/>
</dbReference>
<dbReference type="SUPFAM" id="SSF109604">
    <property type="entry name" value="HD-domain/PDEase-like"/>
    <property type="match status" value="1"/>
</dbReference>
<proteinExistence type="predicted"/>
<dbReference type="eggNOG" id="COG1480">
    <property type="taxonomic scope" value="Bacteria"/>
</dbReference>
<dbReference type="HOGENOM" id="CLU_015767_1_2_7"/>
<evidence type="ECO:0000256" key="1">
    <source>
        <dbReference type="SAM" id="MobiDB-lite"/>
    </source>
</evidence>
<feature type="compositionally biased region" description="Low complexity" evidence="1">
    <location>
        <begin position="120"/>
        <end position="136"/>
    </location>
</feature>
<feature type="domain" description="HD/PDEase" evidence="3">
    <location>
        <begin position="569"/>
        <end position="724"/>
    </location>
</feature>
<keyword evidence="2" id="KW-0812">Transmembrane</keyword>
<dbReference type="InterPro" id="IPR006675">
    <property type="entry name" value="HDIG_dom"/>
</dbReference>
<feature type="transmembrane region" description="Helical" evidence="2">
    <location>
        <begin position="519"/>
        <end position="540"/>
    </location>
</feature>
<evidence type="ECO:0000313" key="4">
    <source>
        <dbReference type="EMBL" id="EEB33748.1"/>
    </source>
</evidence>
<name>B6WTE2_9BACT</name>
<feature type="region of interest" description="Disordered" evidence="1">
    <location>
        <begin position="777"/>
        <end position="844"/>
    </location>
</feature>
<feature type="transmembrane region" description="Helical" evidence="2">
    <location>
        <begin position="486"/>
        <end position="507"/>
    </location>
</feature>
<evidence type="ECO:0000259" key="3">
    <source>
        <dbReference type="SMART" id="SM00471"/>
    </source>
</evidence>
<reference evidence="4 5" key="2">
    <citation type="submission" date="2008-10" db="EMBL/GenBank/DDBJ databases">
        <authorList>
            <person name="Fulton L."/>
            <person name="Clifton S."/>
            <person name="Fulton B."/>
            <person name="Xu J."/>
            <person name="Minx P."/>
            <person name="Pepin K.H."/>
            <person name="Johnson M."/>
            <person name="Bhonagiri V."/>
            <person name="Nash W.E."/>
            <person name="Mardis E.R."/>
            <person name="Wilson R.K."/>
        </authorList>
    </citation>
    <scope>NUCLEOTIDE SEQUENCE [LARGE SCALE GENOMIC DNA]</scope>
    <source>
        <strain evidence="4 5">ATCC 29098</strain>
    </source>
</reference>
<dbReference type="Gene3D" id="1.10.3210.10">
    <property type="entry name" value="Hypothetical protein af1432"/>
    <property type="match status" value="1"/>
</dbReference>
<dbReference type="InterPro" id="IPR011621">
    <property type="entry name" value="Metal-dep_PHydrolase_7TM_intra"/>
</dbReference>
<evidence type="ECO:0000313" key="5">
    <source>
        <dbReference type="Proteomes" id="UP000003676"/>
    </source>
</evidence>
<feature type="compositionally biased region" description="Basic and acidic residues" evidence="1">
    <location>
        <begin position="833"/>
        <end position="844"/>
    </location>
</feature>